<feature type="region of interest" description="Disordered" evidence="1">
    <location>
        <begin position="68"/>
        <end position="88"/>
    </location>
</feature>
<gene>
    <name evidence="2" type="ORF">BOLC4T22342H</name>
</gene>
<feature type="compositionally biased region" description="Acidic residues" evidence="1">
    <location>
        <begin position="69"/>
        <end position="88"/>
    </location>
</feature>
<dbReference type="EMBL" id="LR031873">
    <property type="protein sequence ID" value="VDD05106.1"/>
    <property type="molecule type" value="Genomic_DNA"/>
</dbReference>
<accession>A0A3P6BR07</accession>
<reference evidence="2" key="1">
    <citation type="submission" date="2018-11" db="EMBL/GenBank/DDBJ databases">
        <authorList>
            <consortium name="Genoscope - CEA"/>
            <person name="William W."/>
        </authorList>
    </citation>
    <scope>NUCLEOTIDE SEQUENCE</scope>
</reference>
<name>A0A3P6BR07_BRAOL</name>
<evidence type="ECO:0000256" key="1">
    <source>
        <dbReference type="SAM" id="MobiDB-lite"/>
    </source>
</evidence>
<sequence length="88" mass="10554">MGGKFYGDLLVQNFIERLIRMILILFSSFRGLNYIYESRQKTMRGCFIFSIRVRLGFQEKEFLRHESQVEEEAYEEAEEEETKDETAI</sequence>
<proteinExistence type="predicted"/>
<organism evidence="2">
    <name type="scientific">Brassica oleracea</name>
    <name type="common">Wild cabbage</name>
    <dbReference type="NCBI Taxonomy" id="3712"/>
    <lineage>
        <taxon>Eukaryota</taxon>
        <taxon>Viridiplantae</taxon>
        <taxon>Streptophyta</taxon>
        <taxon>Embryophyta</taxon>
        <taxon>Tracheophyta</taxon>
        <taxon>Spermatophyta</taxon>
        <taxon>Magnoliopsida</taxon>
        <taxon>eudicotyledons</taxon>
        <taxon>Gunneridae</taxon>
        <taxon>Pentapetalae</taxon>
        <taxon>rosids</taxon>
        <taxon>malvids</taxon>
        <taxon>Brassicales</taxon>
        <taxon>Brassicaceae</taxon>
        <taxon>Brassiceae</taxon>
        <taxon>Brassica</taxon>
    </lineage>
</organism>
<evidence type="ECO:0000313" key="2">
    <source>
        <dbReference type="EMBL" id="VDD05106.1"/>
    </source>
</evidence>
<dbReference type="AlphaFoldDB" id="A0A3P6BR07"/>
<protein>
    <submittedName>
        <fullName evidence="2">Uncharacterized protein</fullName>
    </submittedName>
</protein>